<dbReference type="EMBL" id="BSPG01000024">
    <property type="protein sequence ID" value="GLS45552.1"/>
    <property type="molecule type" value="Genomic_DNA"/>
</dbReference>
<evidence type="ECO:0000313" key="5">
    <source>
        <dbReference type="Proteomes" id="UP001156881"/>
    </source>
</evidence>
<feature type="chain" id="PRO_5031060105" evidence="1">
    <location>
        <begin position="23"/>
        <end position="77"/>
    </location>
</feature>
<keyword evidence="1" id="KW-0732">Signal</keyword>
<protein>
    <submittedName>
        <fullName evidence="3">Uncharacterized protein</fullName>
    </submittedName>
</protein>
<sequence length="77" mass="8688">MQRLSAPVVLFTAVTLTSPALARGTYFVPEPGDNSLKSKCRSEASMMGYGGKSFTVHMEENRELRRRYFRDCMHRGG</sequence>
<reference evidence="5" key="2">
    <citation type="journal article" date="2019" name="Int. J. Syst. Evol. Microbiol.">
        <title>The Global Catalogue of Microorganisms (GCM) 10K type strain sequencing project: providing services to taxonomists for standard genome sequencing and annotation.</title>
        <authorList>
            <consortium name="The Broad Institute Genomics Platform"/>
            <consortium name="The Broad Institute Genome Sequencing Center for Infectious Disease"/>
            <person name="Wu L."/>
            <person name="Ma J."/>
        </authorList>
    </citation>
    <scope>NUCLEOTIDE SEQUENCE [LARGE SCALE GENOMIC DNA]</scope>
    <source>
        <strain evidence="5">NBRC 107710</strain>
    </source>
</reference>
<accession>A0A7W6AQC3</accession>
<dbReference type="Proteomes" id="UP000517759">
    <property type="component" value="Unassembled WGS sequence"/>
</dbReference>
<name>A0A7W6AQC3_9HYPH</name>
<evidence type="ECO:0000313" key="4">
    <source>
        <dbReference type="Proteomes" id="UP000517759"/>
    </source>
</evidence>
<dbReference type="Proteomes" id="UP001156881">
    <property type="component" value="Unassembled WGS sequence"/>
</dbReference>
<evidence type="ECO:0000256" key="1">
    <source>
        <dbReference type="SAM" id="SignalP"/>
    </source>
</evidence>
<evidence type="ECO:0000313" key="2">
    <source>
        <dbReference type="EMBL" id="GLS45552.1"/>
    </source>
</evidence>
<evidence type="ECO:0000313" key="3">
    <source>
        <dbReference type="EMBL" id="MBB3904771.1"/>
    </source>
</evidence>
<dbReference type="EMBL" id="JACIDN010000008">
    <property type="protein sequence ID" value="MBB3904771.1"/>
    <property type="molecule type" value="Genomic_DNA"/>
</dbReference>
<organism evidence="3 4">
    <name type="scientific">Methylobacterium brachythecii</name>
    <dbReference type="NCBI Taxonomy" id="1176177"/>
    <lineage>
        <taxon>Bacteria</taxon>
        <taxon>Pseudomonadati</taxon>
        <taxon>Pseudomonadota</taxon>
        <taxon>Alphaproteobacteria</taxon>
        <taxon>Hyphomicrobiales</taxon>
        <taxon>Methylobacteriaceae</taxon>
        <taxon>Methylobacterium</taxon>
    </lineage>
</organism>
<gene>
    <name evidence="2" type="ORF">GCM10007884_35430</name>
    <name evidence="3" type="ORF">GGR33_004294</name>
</gene>
<comment type="caution">
    <text evidence="3">The sequence shown here is derived from an EMBL/GenBank/DDBJ whole genome shotgun (WGS) entry which is preliminary data.</text>
</comment>
<reference evidence="2" key="1">
    <citation type="journal article" date="2014" name="Int. J. Syst. Evol. Microbiol.">
        <title>Complete genome of a new Firmicutes species belonging to the dominant human colonic microbiota ('Ruminococcus bicirculans') reveals two chromosomes and a selective capacity to utilize plant glucans.</title>
        <authorList>
            <consortium name="NISC Comparative Sequencing Program"/>
            <person name="Wegmann U."/>
            <person name="Louis P."/>
            <person name="Goesmann A."/>
            <person name="Henrissat B."/>
            <person name="Duncan S.H."/>
            <person name="Flint H.J."/>
        </authorList>
    </citation>
    <scope>NUCLEOTIDE SEQUENCE</scope>
    <source>
        <strain evidence="2">NBRC 107710</strain>
    </source>
</reference>
<reference evidence="3 4" key="3">
    <citation type="submission" date="2020-08" db="EMBL/GenBank/DDBJ databases">
        <title>Genomic Encyclopedia of Type Strains, Phase IV (KMG-IV): sequencing the most valuable type-strain genomes for metagenomic binning, comparative biology and taxonomic classification.</title>
        <authorList>
            <person name="Goeker M."/>
        </authorList>
    </citation>
    <scope>NUCLEOTIDE SEQUENCE [LARGE SCALE GENOMIC DNA]</scope>
    <source>
        <strain evidence="3 4">DSM 24105</strain>
    </source>
</reference>
<reference evidence="2" key="4">
    <citation type="submission" date="2023-01" db="EMBL/GenBank/DDBJ databases">
        <title>Draft genome sequence of Methylobacterium brachythecii strain NBRC 107710.</title>
        <authorList>
            <person name="Sun Q."/>
            <person name="Mori K."/>
        </authorList>
    </citation>
    <scope>NUCLEOTIDE SEQUENCE</scope>
    <source>
        <strain evidence="2">NBRC 107710</strain>
    </source>
</reference>
<feature type="signal peptide" evidence="1">
    <location>
        <begin position="1"/>
        <end position="22"/>
    </location>
</feature>
<dbReference type="AlphaFoldDB" id="A0A7W6AQC3"/>
<keyword evidence="5" id="KW-1185">Reference proteome</keyword>
<proteinExistence type="predicted"/>